<keyword evidence="9" id="KW-0460">Magnesium</keyword>
<dbReference type="PANTHER" id="PTHR43344">
    <property type="entry name" value="PHOSPHOSERINE PHOSPHATASE"/>
    <property type="match status" value="1"/>
</dbReference>
<evidence type="ECO:0000256" key="12">
    <source>
        <dbReference type="ARBA" id="ARBA00048138"/>
    </source>
</evidence>
<evidence type="ECO:0000256" key="1">
    <source>
        <dbReference type="ARBA" id="ARBA00001946"/>
    </source>
</evidence>
<organism evidence="14 15">
    <name type="scientific">Shewanella electrodiphila</name>
    <dbReference type="NCBI Taxonomy" id="934143"/>
    <lineage>
        <taxon>Bacteria</taxon>
        <taxon>Pseudomonadati</taxon>
        <taxon>Pseudomonadota</taxon>
        <taxon>Gammaproteobacteria</taxon>
        <taxon>Alteromonadales</taxon>
        <taxon>Shewanellaceae</taxon>
        <taxon>Shewanella</taxon>
    </lineage>
</organism>
<evidence type="ECO:0000256" key="10">
    <source>
        <dbReference type="ARBA" id="ARBA00023299"/>
    </source>
</evidence>
<dbReference type="InterPro" id="IPR023214">
    <property type="entry name" value="HAD_sf"/>
</dbReference>
<keyword evidence="7" id="KW-0479">Metal-binding</keyword>
<sequence>MESQKNIQALTWLFSGFDASFTHSDITLTRYFEDEFINNIQIKQPHRFRVIFDESAFDGISQWFEGLEQDCSIAVLMRHNSLKGVEIASSSRLTQLIEQFPADINAEILEVTQALPSFFKPGLLVMDMDSTAIQIECIDELAAMAGVGDAVSEVTERAMQGELDFEESLRLRVGKLAGASEEIITTLCQNLPLMPGLESLVAELKPNDWKLVLASGGFTPFVGHLKELLKLDAAYANELVIKDGKLTGEVTGEVVDAQYKADVIDKSSASWQIAAGQRMAIGDGANDIPMVNAADFGVAFHAKPKLLAAADASIQKLDLRCLVFYLQG</sequence>
<evidence type="ECO:0000256" key="5">
    <source>
        <dbReference type="ARBA" id="ARBA00015196"/>
    </source>
</evidence>
<comment type="catalytic activity">
    <reaction evidence="13">
        <text>O-phospho-D-serine + H2O = D-serine + phosphate</text>
        <dbReference type="Rhea" id="RHEA:24873"/>
        <dbReference type="ChEBI" id="CHEBI:15377"/>
        <dbReference type="ChEBI" id="CHEBI:35247"/>
        <dbReference type="ChEBI" id="CHEBI:43474"/>
        <dbReference type="ChEBI" id="CHEBI:58680"/>
        <dbReference type="EC" id="3.1.3.3"/>
    </reaction>
</comment>
<dbReference type="RefSeq" id="WP_229368943.1">
    <property type="nucleotide sequence ID" value="NZ_JAKIKU010000002.1"/>
</dbReference>
<comment type="cofactor">
    <cofactor evidence="1">
        <name>Mg(2+)</name>
        <dbReference type="ChEBI" id="CHEBI:18420"/>
    </cofactor>
</comment>
<dbReference type="InterPro" id="IPR036412">
    <property type="entry name" value="HAD-like_sf"/>
</dbReference>
<evidence type="ECO:0000256" key="8">
    <source>
        <dbReference type="ARBA" id="ARBA00022801"/>
    </source>
</evidence>
<comment type="similarity">
    <text evidence="3">Belongs to the HAD-like hydrolase superfamily. SerB family.</text>
</comment>
<evidence type="ECO:0000256" key="2">
    <source>
        <dbReference type="ARBA" id="ARBA00005135"/>
    </source>
</evidence>
<keyword evidence="8 14" id="KW-0378">Hydrolase</keyword>
<dbReference type="PANTHER" id="PTHR43344:SF2">
    <property type="entry name" value="PHOSPHOSERINE PHOSPHATASE"/>
    <property type="match status" value="1"/>
</dbReference>
<accession>A0ABT0KLA4</accession>
<name>A0ABT0KLA4_9GAMM</name>
<evidence type="ECO:0000313" key="15">
    <source>
        <dbReference type="Proteomes" id="UP001202134"/>
    </source>
</evidence>
<evidence type="ECO:0000256" key="11">
    <source>
        <dbReference type="ARBA" id="ARBA00031693"/>
    </source>
</evidence>
<evidence type="ECO:0000256" key="4">
    <source>
        <dbReference type="ARBA" id="ARBA00012640"/>
    </source>
</evidence>
<keyword evidence="10" id="KW-0718">Serine biosynthesis</keyword>
<keyword evidence="6" id="KW-0028">Amino-acid biosynthesis</keyword>
<dbReference type="EC" id="3.1.3.3" evidence="4"/>
<protein>
    <recommendedName>
        <fullName evidence="5">Phosphoserine phosphatase</fullName>
        <ecNumber evidence="4">3.1.3.3</ecNumber>
    </recommendedName>
    <alternativeName>
        <fullName evidence="11">O-phosphoserine phosphohydrolase</fullName>
    </alternativeName>
</protein>
<evidence type="ECO:0000256" key="3">
    <source>
        <dbReference type="ARBA" id="ARBA00009184"/>
    </source>
</evidence>
<evidence type="ECO:0000313" key="14">
    <source>
        <dbReference type="EMBL" id="MCL1044613.1"/>
    </source>
</evidence>
<dbReference type="SUPFAM" id="SSF56784">
    <property type="entry name" value="HAD-like"/>
    <property type="match status" value="1"/>
</dbReference>
<reference evidence="14 15" key="1">
    <citation type="submission" date="2022-01" db="EMBL/GenBank/DDBJ databases">
        <title>Whole genome-based taxonomy of the Shewanellaceae.</title>
        <authorList>
            <person name="Martin-Rodriguez A.J."/>
        </authorList>
    </citation>
    <scope>NUCLEOTIDE SEQUENCE [LARGE SCALE GENOMIC DNA]</scope>
    <source>
        <strain evidence="14 15">DSM 24955</strain>
    </source>
</reference>
<evidence type="ECO:0000256" key="9">
    <source>
        <dbReference type="ARBA" id="ARBA00022842"/>
    </source>
</evidence>
<comment type="caution">
    <text evidence="14">The sequence shown here is derived from an EMBL/GenBank/DDBJ whole genome shotgun (WGS) entry which is preliminary data.</text>
</comment>
<dbReference type="InterPro" id="IPR050582">
    <property type="entry name" value="HAD-like_SerB"/>
</dbReference>
<dbReference type="CDD" id="cd07500">
    <property type="entry name" value="HAD_PSP"/>
    <property type="match status" value="1"/>
</dbReference>
<dbReference type="EMBL" id="JAKIKU010000002">
    <property type="protein sequence ID" value="MCL1044613.1"/>
    <property type="molecule type" value="Genomic_DNA"/>
</dbReference>
<dbReference type="SFLD" id="SFLDF00029">
    <property type="entry name" value="phosphoserine_phosphatase"/>
    <property type="match status" value="1"/>
</dbReference>
<dbReference type="SFLD" id="SFLDG01137">
    <property type="entry name" value="C1.6.1:_Phosphoserine_Phosphat"/>
    <property type="match status" value="1"/>
</dbReference>
<dbReference type="InterPro" id="IPR004469">
    <property type="entry name" value="PSP"/>
</dbReference>
<dbReference type="NCBIfam" id="TIGR00338">
    <property type="entry name" value="serB"/>
    <property type="match status" value="1"/>
</dbReference>
<dbReference type="Pfam" id="PF00702">
    <property type="entry name" value="Hydrolase"/>
    <property type="match status" value="1"/>
</dbReference>
<proteinExistence type="inferred from homology"/>
<dbReference type="GO" id="GO:0016787">
    <property type="term" value="F:hydrolase activity"/>
    <property type="evidence" value="ECO:0007669"/>
    <property type="project" value="UniProtKB-KW"/>
</dbReference>
<keyword evidence="15" id="KW-1185">Reference proteome</keyword>
<dbReference type="Proteomes" id="UP001202134">
    <property type="component" value="Unassembled WGS sequence"/>
</dbReference>
<evidence type="ECO:0000256" key="6">
    <source>
        <dbReference type="ARBA" id="ARBA00022605"/>
    </source>
</evidence>
<comment type="catalytic activity">
    <reaction evidence="12">
        <text>O-phospho-L-serine + H2O = L-serine + phosphate</text>
        <dbReference type="Rhea" id="RHEA:21208"/>
        <dbReference type="ChEBI" id="CHEBI:15377"/>
        <dbReference type="ChEBI" id="CHEBI:33384"/>
        <dbReference type="ChEBI" id="CHEBI:43474"/>
        <dbReference type="ChEBI" id="CHEBI:57524"/>
        <dbReference type="EC" id="3.1.3.3"/>
    </reaction>
</comment>
<evidence type="ECO:0000256" key="7">
    <source>
        <dbReference type="ARBA" id="ARBA00022723"/>
    </source>
</evidence>
<dbReference type="SFLD" id="SFLDS00003">
    <property type="entry name" value="Haloacid_Dehalogenase"/>
    <property type="match status" value="1"/>
</dbReference>
<evidence type="ECO:0000256" key="13">
    <source>
        <dbReference type="ARBA" id="ARBA00048523"/>
    </source>
</evidence>
<dbReference type="SFLD" id="SFLDG01136">
    <property type="entry name" value="C1.6:_Phosphoserine_Phosphatas"/>
    <property type="match status" value="1"/>
</dbReference>
<comment type="pathway">
    <text evidence="2">Amino-acid biosynthesis; L-serine biosynthesis; L-serine from 3-phospho-D-glycerate: step 3/3.</text>
</comment>
<dbReference type="NCBIfam" id="TIGR01488">
    <property type="entry name" value="HAD-SF-IB"/>
    <property type="match status" value="1"/>
</dbReference>
<dbReference type="Gene3D" id="3.40.50.1000">
    <property type="entry name" value="HAD superfamily/HAD-like"/>
    <property type="match status" value="1"/>
</dbReference>
<gene>
    <name evidence="14" type="primary">serB</name>
    <name evidence="14" type="ORF">L2737_04600</name>
</gene>